<keyword evidence="5" id="KW-0229">DNA integration</keyword>
<dbReference type="GO" id="GO:0003677">
    <property type="term" value="F:DNA binding"/>
    <property type="evidence" value="ECO:0007669"/>
    <property type="project" value="UniProtKB-KW"/>
</dbReference>
<keyword evidence="6" id="KW-0238">DNA-binding</keyword>
<dbReference type="CDD" id="cd00798">
    <property type="entry name" value="INT_XerDC_C"/>
    <property type="match status" value="1"/>
</dbReference>
<evidence type="ECO:0000313" key="12">
    <source>
        <dbReference type="EMBL" id="CAB4754431.1"/>
    </source>
</evidence>
<feature type="domain" description="Tyr recombinase" evidence="9">
    <location>
        <begin position="105"/>
        <end position="298"/>
    </location>
</feature>
<dbReference type="PROSITE" id="PS51900">
    <property type="entry name" value="CB"/>
    <property type="match status" value="1"/>
</dbReference>
<dbReference type="SUPFAM" id="SSF56349">
    <property type="entry name" value="DNA breaking-rejoining enzymes"/>
    <property type="match status" value="1"/>
</dbReference>
<dbReference type="GO" id="GO:0006310">
    <property type="term" value="P:DNA recombination"/>
    <property type="evidence" value="ECO:0007669"/>
    <property type="project" value="UniProtKB-KW"/>
</dbReference>
<dbReference type="Pfam" id="PF02899">
    <property type="entry name" value="Phage_int_SAM_1"/>
    <property type="match status" value="1"/>
</dbReference>
<proteinExistence type="inferred from homology"/>
<dbReference type="InterPro" id="IPR044068">
    <property type="entry name" value="CB"/>
</dbReference>
<dbReference type="GO" id="GO:0051301">
    <property type="term" value="P:cell division"/>
    <property type="evidence" value="ECO:0007669"/>
    <property type="project" value="UniProtKB-KW"/>
</dbReference>
<evidence type="ECO:0000256" key="5">
    <source>
        <dbReference type="ARBA" id="ARBA00022908"/>
    </source>
</evidence>
<keyword evidence="4" id="KW-0159">Chromosome partition</keyword>
<dbReference type="InterPro" id="IPR050090">
    <property type="entry name" value="Tyrosine_recombinase_XerCD"/>
</dbReference>
<dbReference type="GO" id="GO:0007059">
    <property type="term" value="P:chromosome segregation"/>
    <property type="evidence" value="ECO:0007669"/>
    <property type="project" value="UniProtKB-KW"/>
</dbReference>
<feature type="domain" description="Core-binding (CB)" evidence="10">
    <location>
        <begin position="6"/>
        <end position="84"/>
    </location>
</feature>
<dbReference type="PROSITE" id="PS51898">
    <property type="entry name" value="TYR_RECOMBINASE"/>
    <property type="match status" value="1"/>
</dbReference>
<dbReference type="EMBL" id="CAEZSF010000035">
    <property type="protein sequence ID" value="CAB4533300.1"/>
    <property type="molecule type" value="Genomic_DNA"/>
</dbReference>
<evidence type="ECO:0000256" key="2">
    <source>
        <dbReference type="ARBA" id="ARBA00022490"/>
    </source>
</evidence>
<gene>
    <name evidence="11" type="ORF">UFOPK1358_00552</name>
    <name evidence="12" type="ORF">UFOPK2766_01838</name>
    <name evidence="13" type="ORF">UFOPK3519_01212</name>
</gene>
<evidence type="ECO:0000256" key="6">
    <source>
        <dbReference type="ARBA" id="ARBA00023125"/>
    </source>
</evidence>
<dbReference type="InterPro" id="IPR010998">
    <property type="entry name" value="Integrase_recombinase_N"/>
</dbReference>
<organism evidence="12">
    <name type="scientific">freshwater metagenome</name>
    <dbReference type="NCBI Taxonomy" id="449393"/>
    <lineage>
        <taxon>unclassified sequences</taxon>
        <taxon>metagenomes</taxon>
        <taxon>ecological metagenomes</taxon>
    </lineage>
</organism>
<evidence type="ECO:0000313" key="13">
    <source>
        <dbReference type="EMBL" id="CAB4907649.1"/>
    </source>
</evidence>
<evidence type="ECO:0000256" key="1">
    <source>
        <dbReference type="ARBA" id="ARBA00004496"/>
    </source>
</evidence>
<evidence type="ECO:0000313" key="11">
    <source>
        <dbReference type="EMBL" id="CAB4533300.1"/>
    </source>
</evidence>
<dbReference type="AlphaFoldDB" id="A0A6J6U3E5"/>
<evidence type="ECO:0000259" key="9">
    <source>
        <dbReference type="PROSITE" id="PS51898"/>
    </source>
</evidence>
<dbReference type="Gene3D" id="1.10.443.10">
    <property type="entry name" value="Intergrase catalytic core"/>
    <property type="match status" value="1"/>
</dbReference>
<dbReference type="InterPro" id="IPR023009">
    <property type="entry name" value="Tyrosine_recombinase_XerC/XerD"/>
</dbReference>
<dbReference type="PANTHER" id="PTHR30349">
    <property type="entry name" value="PHAGE INTEGRASE-RELATED"/>
    <property type="match status" value="1"/>
</dbReference>
<keyword evidence="3" id="KW-0132">Cell division</keyword>
<evidence type="ECO:0000259" key="10">
    <source>
        <dbReference type="PROSITE" id="PS51900"/>
    </source>
</evidence>
<dbReference type="InterPro" id="IPR011010">
    <property type="entry name" value="DNA_brk_join_enz"/>
</dbReference>
<dbReference type="Pfam" id="PF00589">
    <property type="entry name" value="Phage_integrase"/>
    <property type="match status" value="1"/>
</dbReference>
<dbReference type="PANTHER" id="PTHR30349:SF41">
    <property type="entry name" value="INTEGRASE_RECOMBINASE PROTEIN MJ0367-RELATED"/>
    <property type="match status" value="1"/>
</dbReference>
<accession>A0A6J6U3E5</accession>
<dbReference type="EMBL" id="CAEZYU010000101">
    <property type="protein sequence ID" value="CAB4754431.1"/>
    <property type="molecule type" value="Genomic_DNA"/>
</dbReference>
<keyword evidence="8" id="KW-0131">Cell cycle</keyword>
<dbReference type="Gene3D" id="1.10.150.130">
    <property type="match status" value="1"/>
</dbReference>
<dbReference type="InterPro" id="IPR004107">
    <property type="entry name" value="Integrase_SAM-like_N"/>
</dbReference>
<comment type="subcellular location">
    <subcellularLocation>
        <location evidence="1">Cytoplasm</location>
    </subcellularLocation>
</comment>
<dbReference type="GO" id="GO:0015074">
    <property type="term" value="P:DNA integration"/>
    <property type="evidence" value="ECO:0007669"/>
    <property type="project" value="UniProtKB-KW"/>
</dbReference>
<dbReference type="EMBL" id="CAFBMG010000099">
    <property type="protein sequence ID" value="CAB4907649.1"/>
    <property type="molecule type" value="Genomic_DNA"/>
</dbReference>
<dbReference type="InterPro" id="IPR002104">
    <property type="entry name" value="Integrase_catalytic"/>
</dbReference>
<dbReference type="HAMAP" id="MF_01808">
    <property type="entry name" value="Recomb_XerC_XerD"/>
    <property type="match status" value="1"/>
</dbReference>
<sequence>MAESSWNLQEFIQAVPLASSTLAVYQRDLEAFQCWAERLGVESPDAVTRVTLRRYLASLTTRALAPRTIARKAAAIRRYFSWLTLNGLITTDPSAGISSPRGPAKLPRILTTDELHQLIDEPSTAALAQPAVAKRDTAVLELLYGSGLRVSELCGLNLNSLELDRRRLTLWGKGSKQRVVPISEPAAQALRDWVDSYRSAFLQKFFKETAIQADADSGQAMFHNRRLGRLNPRDVRRILDARSPVPTHPHALRHTFATHLLDGGADLRVVQELLGHSDLATTQIYTHVSRERIRTVFESSHPRA</sequence>
<reference evidence="12" key="1">
    <citation type="submission" date="2020-05" db="EMBL/GenBank/DDBJ databases">
        <authorList>
            <person name="Chiriac C."/>
            <person name="Salcher M."/>
            <person name="Ghai R."/>
            <person name="Kavagutti S V."/>
        </authorList>
    </citation>
    <scope>NUCLEOTIDE SEQUENCE</scope>
</reference>
<keyword evidence="7" id="KW-0233">DNA recombination</keyword>
<protein>
    <submittedName>
        <fullName evidence="12">Unannotated protein</fullName>
    </submittedName>
</protein>
<dbReference type="GO" id="GO:0005737">
    <property type="term" value="C:cytoplasm"/>
    <property type="evidence" value="ECO:0007669"/>
    <property type="project" value="UniProtKB-SubCell"/>
</dbReference>
<name>A0A6J6U3E5_9ZZZZ</name>
<evidence type="ECO:0000256" key="3">
    <source>
        <dbReference type="ARBA" id="ARBA00022618"/>
    </source>
</evidence>
<evidence type="ECO:0000256" key="7">
    <source>
        <dbReference type="ARBA" id="ARBA00023172"/>
    </source>
</evidence>
<evidence type="ECO:0000256" key="8">
    <source>
        <dbReference type="ARBA" id="ARBA00023306"/>
    </source>
</evidence>
<keyword evidence="2" id="KW-0963">Cytoplasm</keyword>
<evidence type="ECO:0000256" key="4">
    <source>
        <dbReference type="ARBA" id="ARBA00022829"/>
    </source>
</evidence>
<dbReference type="InterPro" id="IPR013762">
    <property type="entry name" value="Integrase-like_cat_sf"/>
</dbReference>